<evidence type="ECO:0000259" key="7">
    <source>
        <dbReference type="Pfam" id="PF02897"/>
    </source>
</evidence>
<dbReference type="PANTHER" id="PTHR11757">
    <property type="entry name" value="PROTEASE FAMILY S9A OLIGOPEPTIDASE"/>
    <property type="match status" value="1"/>
</dbReference>
<evidence type="ECO:0000256" key="5">
    <source>
        <dbReference type="SAM" id="MobiDB-lite"/>
    </source>
</evidence>
<dbReference type="Proteomes" id="UP000742460">
    <property type="component" value="Unassembled WGS sequence"/>
</dbReference>
<sequence>MPQHTASHAAARFSPARGTALTAPRPAPRPVERTLFGDTTPIPYRWLRDRGSAEVAEHFAAENSYTDRHTAHHEPLRARLRTAVEAMTPSAEQASRLGPSAPVLVDGWWYIDRDHPADGATFSRVRDGAEVRGPAGVPEIVPGTLLEGEQILIPECVGVIAVAISPDHRLIARAEAAIGGCRVIVTEAASGEEVDSSLHGAGPDLVFSADSRALLYTALDGHGRRHQVRCHRLGGSPAEDLVVLEEPDHWAHLAMSRSRDGSSVLIRAFSPSGSEVWIGDLAAPDQAPRSLTGRLPDVQLEVEHAGDRLLVLREDPATHRTLLHEAPLDISGALPEGPELLAPAEGEHFESLEAFASAIALQVRHGGVPELRVIPRRADGSLDLERIQVVGRGGELDAIRLEPTPTWEARTLRYRRDSFVTPPEILEHDLATGTSGALLSSVPSGFDAGRFVERRLWATSADGTQVPISLFARHDVPADGTAPCILFGDGAFARSTDPRLRPESLALAEHGVVIAIAHVRGGGEMGPEWHRQGRGLSKANSLDDFVACADHLVSTGWAAEDRLGAVGLGAGALLVGAAANRAPERFRALVAGTPLVDPLETLQDEDVMLTLEQWIEWGDPVGDEANYHAMRSYSPAENIRETEYPAIYAWTAQEGPDAPAACAAIWVAQLRDRVTSDPTLRPILLRSVPSLAASAGPQIESMAWILEQLGAVTLGE</sequence>
<dbReference type="Pfam" id="PF00326">
    <property type="entry name" value="Peptidase_S9"/>
    <property type="match status" value="1"/>
</dbReference>
<dbReference type="InterPro" id="IPR001375">
    <property type="entry name" value="Peptidase_S9_cat"/>
</dbReference>
<comment type="caution">
    <text evidence="8">The sequence shown here is derived from an EMBL/GenBank/DDBJ whole genome shotgun (WGS) entry which is preliminary data.</text>
</comment>
<reference evidence="8" key="2">
    <citation type="submission" date="2021-09" db="EMBL/GenBank/DDBJ databases">
        <authorList>
            <person name="Gilroy R."/>
        </authorList>
    </citation>
    <scope>NUCLEOTIDE SEQUENCE</scope>
    <source>
        <strain evidence="8">ChiGjej5B5-22894</strain>
    </source>
</reference>
<feature type="compositionally biased region" description="Low complexity" evidence="5">
    <location>
        <begin position="15"/>
        <end position="24"/>
    </location>
</feature>
<dbReference type="InterPro" id="IPR023302">
    <property type="entry name" value="Pept_S9A_N"/>
</dbReference>
<dbReference type="EMBL" id="DYUE01000107">
    <property type="protein sequence ID" value="HJG90926.1"/>
    <property type="molecule type" value="Genomic_DNA"/>
</dbReference>
<dbReference type="InterPro" id="IPR029058">
    <property type="entry name" value="AB_hydrolase_fold"/>
</dbReference>
<proteinExistence type="inferred from homology"/>
<dbReference type="SUPFAM" id="SSF53474">
    <property type="entry name" value="alpha/beta-Hydrolases"/>
    <property type="match status" value="1"/>
</dbReference>
<name>A0A921MVW8_9MICO</name>
<organism evidence="8 9">
    <name type="scientific">Brachybacterium massiliense</name>
    <dbReference type="NCBI Taxonomy" id="1755098"/>
    <lineage>
        <taxon>Bacteria</taxon>
        <taxon>Bacillati</taxon>
        <taxon>Actinomycetota</taxon>
        <taxon>Actinomycetes</taxon>
        <taxon>Micrococcales</taxon>
        <taxon>Dermabacteraceae</taxon>
        <taxon>Brachybacterium</taxon>
    </lineage>
</organism>
<feature type="domain" description="Peptidase S9 prolyl oligopeptidase catalytic" evidence="6">
    <location>
        <begin position="505"/>
        <end position="673"/>
    </location>
</feature>
<keyword evidence="4" id="KW-0720">Serine protease</keyword>
<dbReference type="GO" id="GO:0006508">
    <property type="term" value="P:proteolysis"/>
    <property type="evidence" value="ECO:0007669"/>
    <property type="project" value="UniProtKB-KW"/>
</dbReference>
<dbReference type="InterPro" id="IPR002470">
    <property type="entry name" value="Peptidase_S9A"/>
</dbReference>
<evidence type="ECO:0000259" key="6">
    <source>
        <dbReference type="Pfam" id="PF00326"/>
    </source>
</evidence>
<dbReference type="SUPFAM" id="SSF50993">
    <property type="entry name" value="Peptidase/esterase 'gauge' domain"/>
    <property type="match status" value="1"/>
</dbReference>
<comment type="similarity">
    <text evidence="1">Belongs to the peptidase S9A family.</text>
</comment>
<dbReference type="Gene3D" id="3.40.50.1820">
    <property type="entry name" value="alpha/beta hydrolase"/>
    <property type="match status" value="1"/>
</dbReference>
<dbReference type="GO" id="GO:0004252">
    <property type="term" value="F:serine-type endopeptidase activity"/>
    <property type="evidence" value="ECO:0007669"/>
    <property type="project" value="InterPro"/>
</dbReference>
<accession>A0A921MVW8</accession>
<evidence type="ECO:0000313" key="9">
    <source>
        <dbReference type="Proteomes" id="UP000742460"/>
    </source>
</evidence>
<dbReference type="AlphaFoldDB" id="A0A921MVW8"/>
<feature type="region of interest" description="Disordered" evidence="5">
    <location>
        <begin position="1"/>
        <end position="36"/>
    </location>
</feature>
<evidence type="ECO:0000256" key="4">
    <source>
        <dbReference type="ARBA" id="ARBA00022825"/>
    </source>
</evidence>
<dbReference type="Pfam" id="PF02897">
    <property type="entry name" value="Peptidase_S9_N"/>
    <property type="match status" value="1"/>
</dbReference>
<feature type="domain" description="Peptidase S9A N-terminal" evidence="7">
    <location>
        <begin position="31"/>
        <end position="435"/>
    </location>
</feature>
<evidence type="ECO:0000256" key="3">
    <source>
        <dbReference type="ARBA" id="ARBA00022801"/>
    </source>
</evidence>
<dbReference type="PRINTS" id="PR00862">
    <property type="entry name" value="PROLIGOPTASE"/>
</dbReference>
<dbReference type="PANTHER" id="PTHR11757:SF19">
    <property type="entry name" value="PROLYL ENDOPEPTIDASE-LIKE"/>
    <property type="match status" value="1"/>
</dbReference>
<evidence type="ECO:0000256" key="2">
    <source>
        <dbReference type="ARBA" id="ARBA00022670"/>
    </source>
</evidence>
<dbReference type="InterPro" id="IPR051543">
    <property type="entry name" value="Serine_Peptidase_S9A"/>
</dbReference>
<evidence type="ECO:0000256" key="1">
    <source>
        <dbReference type="ARBA" id="ARBA00005228"/>
    </source>
</evidence>
<keyword evidence="3" id="KW-0378">Hydrolase</keyword>
<gene>
    <name evidence="8" type="ORF">K8V81_04295</name>
</gene>
<reference evidence="8" key="1">
    <citation type="journal article" date="2021" name="PeerJ">
        <title>Extensive microbial diversity within the chicken gut microbiome revealed by metagenomics and culture.</title>
        <authorList>
            <person name="Gilroy R."/>
            <person name="Ravi A."/>
            <person name="Getino M."/>
            <person name="Pursley I."/>
            <person name="Horton D.L."/>
            <person name="Alikhan N.F."/>
            <person name="Baker D."/>
            <person name="Gharbi K."/>
            <person name="Hall N."/>
            <person name="Watson M."/>
            <person name="Adriaenssens E.M."/>
            <person name="Foster-Nyarko E."/>
            <person name="Jarju S."/>
            <person name="Secka A."/>
            <person name="Antonio M."/>
            <person name="Oren A."/>
            <person name="Chaudhuri R.R."/>
            <person name="La Ragione R."/>
            <person name="Hildebrand F."/>
            <person name="Pallen M.J."/>
        </authorList>
    </citation>
    <scope>NUCLEOTIDE SEQUENCE</scope>
    <source>
        <strain evidence="8">ChiGjej5B5-22894</strain>
    </source>
</reference>
<dbReference type="Gene3D" id="2.130.10.120">
    <property type="entry name" value="Prolyl oligopeptidase, N-terminal domain"/>
    <property type="match status" value="1"/>
</dbReference>
<protein>
    <submittedName>
        <fullName evidence="8">Prolyl oligopeptidase family serine peptidase</fullName>
    </submittedName>
</protein>
<keyword evidence="2" id="KW-0645">Protease</keyword>
<evidence type="ECO:0000313" key="8">
    <source>
        <dbReference type="EMBL" id="HJG90926.1"/>
    </source>
</evidence>